<feature type="domain" description="Phage capsid-like C-terminal" evidence="3">
    <location>
        <begin position="91"/>
        <end position="363"/>
    </location>
</feature>
<evidence type="ECO:0000313" key="5">
    <source>
        <dbReference type="Proteomes" id="UP000859505"/>
    </source>
</evidence>
<keyword evidence="2" id="KW-0175">Coiled coil</keyword>
<gene>
    <name evidence="4" type="ORF">JAJ28_003084</name>
</gene>
<dbReference type="NCBIfam" id="TIGR01554">
    <property type="entry name" value="major_cap_HK97"/>
    <property type="match status" value="1"/>
</dbReference>
<accession>A0AAD3UCM8</accession>
<sequence length="374" mass="40907">MENKEIEALLAAIDELKAKMEDEAAVAREEQARLADEVKQLKEAPVSEEEELQAEKSRLTELVKTSAKNRQVAKLTDTKSTDGTIKNSTIPEFSRTITEYAVKQSDLVGMFPVIQTENTNYQHPCKVGKTAAAIGKGYPSGNPDMQFNKGSFAHMTVSPELELDTISDAFFDAHTFIRKSIVEDFGTLSADQILNGVGASQYEMKGFMSFFDATKTTDTARGTTYFKTADASAETLKADALFAKLENMVLDTLREYRAGASFVMSKAVFTLVKGLRTEKGELLIQRNGQDSMIYEIAGYPVVVDEFLPDAAPVVFGDVAASFTLLEAPKMLEIESNPYKKDGYVSFPAQHRVGGVVANNQAVIGLILPSSVAPY</sequence>
<comment type="subcellular location">
    <subcellularLocation>
        <location evidence="1">Virion</location>
    </subcellularLocation>
</comment>
<evidence type="ECO:0000313" key="4">
    <source>
        <dbReference type="EMBL" id="HAT6345318.1"/>
    </source>
</evidence>
<evidence type="ECO:0000256" key="2">
    <source>
        <dbReference type="SAM" id="Coils"/>
    </source>
</evidence>
<evidence type="ECO:0000256" key="1">
    <source>
        <dbReference type="ARBA" id="ARBA00004328"/>
    </source>
</evidence>
<dbReference type="Proteomes" id="UP000859505">
    <property type="component" value="Unassembled WGS sequence"/>
</dbReference>
<comment type="caution">
    <text evidence="4">The sequence shown here is derived from an EMBL/GenBank/DDBJ whole genome shotgun (WGS) entry which is preliminary data.</text>
</comment>
<reference evidence="4" key="1">
    <citation type="journal article" date="2018" name="Genome Biol.">
        <title>SKESA: strategic k-mer extension for scrupulous assemblies.</title>
        <authorList>
            <person name="Souvorov A."/>
            <person name="Agarwala R."/>
            <person name="Lipman D.J."/>
        </authorList>
    </citation>
    <scope>NUCLEOTIDE SEQUENCE</scope>
    <source>
        <strain evidence="4">OLC2673_Aeromonas</strain>
    </source>
</reference>
<name>A0AAD3UCM8_AERHY</name>
<proteinExistence type="predicted"/>
<dbReference type="SUPFAM" id="SSF56563">
    <property type="entry name" value="Major capsid protein gp5"/>
    <property type="match status" value="1"/>
</dbReference>
<organism evidence="4 5">
    <name type="scientific">Aeromonas hydrophila</name>
    <dbReference type="NCBI Taxonomy" id="644"/>
    <lineage>
        <taxon>Bacteria</taxon>
        <taxon>Pseudomonadati</taxon>
        <taxon>Pseudomonadota</taxon>
        <taxon>Gammaproteobacteria</taxon>
        <taxon>Aeromonadales</taxon>
        <taxon>Aeromonadaceae</taxon>
        <taxon>Aeromonas</taxon>
    </lineage>
</organism>
<dbReference type="InterPro" id="IPR024455">
    <property type="entry name" value="Phage_capsid"/>
</dbReference>
<protein>
    <submittedName>
        <fullName evidence="4">Phage major capsid protein</fullName>
    </submittedName>
</protein>
<dbReference type="InterPro" id="IPR054612">
    <property type="entry name" value="Phage_capsid-like_C"/>
</dbReference>
<reference evidence="4" key="2">
    <citation type="submission" date="2020-01" db="EMBL/GenBank/DDBJ databases">
        <authorList>
            <consortium name="NCBI Pathogen Detection Project"/>
        </authorList>
    </citation>
    <scope>NUCLEOTIDE SEQUENCE</scope>
    <source>
        <strain evidence="4">OLC2673_Aeromonas</strain>
    </source>
</reference>
<dbReference type="EMBL" id="DACTUL010000026">
    <property type="protein sequence ID" value="HAT6345318.1"/>
    <property type="molecule type" value="Genomic_DNA"/>
</dbReference>
<dbReference type="Pfam" id="PF05065">
    <property type="entry name" value="Phage_capsid"/>
    <property type="match status" value="1"/>
</dbReference>
<evidence type="ECO:0000259" key="3">
    <source>
        <dbReference type="Pfam" id="PF05065"/>
    </source>
</evidence>
<feature type="coiled-coil region" evidence="2">
    <location>
        <begin position="3"/>
        <end position="44"/>
    </location>
</feature>
<dbReference type="AlphaFoldDB" id="A0AAD3UCM8"/>